<evidence type="ECO:0000256" key="2">
    <source>
        <dbReference type="ARBA" id="ARBA00007637"/>
    </source>
</evidence>
<dbReference type="RefSeq" id="WP_014997615.1">
    <property type="nucleotide sequence ID" value="NZ_MIPW01000006.1"/>
</dbReference>
<proteinExistence type="inferred from homology"/>
<comment type="pathway">
    <text evidence="1">Bacterial outer membrane biogenesis; LPS O-antigen biosynthesis.</text>
</comment>
<dbReference type="Pfam" id="PF01370">
    <property type="entry name" value="Epimerase"/>
    <property type="match status" value="1"/>
</dbReference>
<dbReference type="Proteomes" id="UP000095392">
    <property type="component" value="Unassembled WGS sequence"/>
</dbReference>
<dbReference type="SUPFAM" id="SSF51735">
    <property type="entry name" value="NAD(P)-binding Rossmann-fold domains"/>
    <property type="match status" value="1"/>
</dbReference>
<dbReference type="PANTHER" id="PTHR43000">
    <property type="entry name" value="DTDP-D-GLUCOSE 4,6-DEHYDRATASE-RELATED"/>
    <property type="match status" value="1"/>
</dbReference>
<dbReference type="EMBL" id="MIPY01000008">
    <property type="protein sequence ID" value="OES33846.1"/>
    <property type="molecule type" value="Genomic_DNA"/>
</dbReference>
<comment type="caution">
    <text evidence="4">The sequence shown here is derived from an EMBL/GenBank/DDBJ whole genome shotgun (WGS) entry which is preliminary data.</text>
</comment>
<evidence type="ECO:0000313" key="5">
    <source>
        <dbReference type="Proteomes" id="UP000095392"/>
    </source>
</evidence>
<dbReference type="Gene3D" id="3.40.50.720">
    <property type="entry name" value="NAD(P)-binding Rossmann-like Domain"/>
    <property type="match status" value="1"/>
</dbReference>
<organism evidence="4 5">
    <name type="scientific">Alteromonas macleodii</name>
    <name type="common">Pseudoalteromonas macleodii</name>
    <dbReference type="NCBI Taxonomy" id="28108"/>
    <lineage>
        <taxon>Bacteria</taxon>
        <taxon>Pseudomonadati</taxon>
        <taxon>Pseudomonadota</taxon>
        <taxon>Gammaproteobacteria</taxon>
        <taxon>Alteromonadales</taxon>
        <taxon>Alteromonadaceae</taxon>
        <taxon>Alteromonas/Salinimonas group</taxon>
        <taxon>Alteromonas</taxon>
    </lineage>
</organism>
<dbReference type="AlphaFoldDB" id="A0AB36G1H2"/>
<gene>
    <name evidence="4" type="ORF">BFV95_1034</name>
</gene>
<accession>A0AB36G1H2</accession>
<evidence type="ECO:0000256" key="1">
    <source>
        <dbReference type="ARBA" id="ARBA00005125"/>
    </source>
</evidence>
<comment type="similarity">
    <text evidence="2">Belongs to the NAD(P)-dependent epimerase/dehydratase family.</text>
</comment>
<dbReference type="InterPro" id="IPR036291">
    <property type="entry name" value="NAD(P)-bd_dom_sf"/>
</dbReference>
<feature type="domain" description="NAD-dependent epimerase/dehydratase" evidence="3">
    <location>
        <begin position="6"/>
        <end position="223"/>
    </location>
</feature>
<dbReference type="InterPro" id="IPR001509">
    <property type="entry name" value="Epimerase_deHydtase"/>
</dbReference>
<keyword evidence="5" id="KW-1185">Reference proteome</keyword>
<reference evidence="4 5" key="1">
    <citation type="submission" date="2016-09" db="EMBL/GenBank/DDBJ databases">
        <title>Draft Genome Sequence of four Alteromonas macleodii strains isolated from copper coupons and grown long-term at elevated copper levels.</title>
        <authorList>
            <person name="Cusick K."/>
            <person name="Dale J."/>
            <person name="Little B."/>
            <person name="Biffinger J."/>
        </authorList>
    </citation>
    <scope>NUCLEOTIDE SEQUENCE [LARGE SCALE GENOMIC DNA]</scope>
    <source>
        <strain evidence="4 5">KCP01</strain>
    </source>
</reference>
<protein>
    <submittedName>
        <fullName evidence="4">3-beta hydroxysteroid dehydrogenase/isomerase family protein</fullName>
    </submittedName>
</protein>
<name>A0AB36G1H2_ALTMA</name>
<dbReference type="Gene3D" id="3.90.25.10">
    <property type="entry name" value="UDP-galactose 4-epimerase, domain 1"/>
    <property type="match status" value="1"/>
</dbReference>
<evidence type="ECO:0000313" key="4">
    <source>
        <dbReference type="EMBL" id="OES33846.1"/>
    </source>
</evidence>
<sequence length="296" mass="33060">MLQKFLILGGEGFVGTHLYNELNARNYSVKRTVRSNSLSDLSGDINESLLDKCEKPDVIFHVAGGASVADSIASPSNDFAKTLPNLNALLNKMKDEWQSSRLIYVSSAAVYGKNASSSTSVSTELAPISPYGFHKKLAEEMLVFYSVTYDLQVKIVRPFSLYGPGLRKQLFWDVLSKAEKGEFRFSGTGAQLRDWMYIEDFVQSLLTLAQCQWRSSEQILNVGTGEPLSISSAISLILSLAGYENNPLFMTSEDRKGDPRDLVAANNELNRELLHSKTPFEDGLKRYISWFKEVDK</sequence>
<evidence type="ECO:0000259" key="3">
    <source>
        <dbReference type="Pfam" id="PF01370"/>
    </source>
</evidence>